<keyword evidence="2" id="KW-0732">Signal</keyword>
<feature type="chain" id="PRO_5012051075" evidence="2">
    <location>
        <begin position="21"/>
        <end position="162"/>
    </location>
</feature>
<name>A0A1R0GQF7_9FUNG</name>
<evidence type="ECO:0000313" key="3">
    <source>
        <dbReference type="EMBL" id="OLY79106.1"/>
    </source>
</evidence>
<protein>
    <submittedName>
        <fullName evidence="3">Uncharacterized protein</fullName>
    </submittedName>
</protein>
<feature type="compositionally biased region" description="Polar residues" evidence="1">
    <location>
        <begin position="48"/>
        <end position="74"/>
    </location>
</feature>
<proteinExistence type="predicted"/>
<evidence type="ECO:0000313" key="4">
    <source>
        <dbReference type="Proteomes" id="UP000187455"/>
    </source>
</evidence>
<accession>A0A1R0GQF7</accession>
<feature type="compositionally biased region" description="Low complexity" evidence="1">
    <location>
        <begin position="75"/>
        <end position="89"/>
    </location>
</feature>
<sequence>MYKGLFLGMFVGALISRIQTANCVAYGNVISNLQEAAGVTDDQRGNSELKNYGQTNIGNSQQNSNIDGGSNVPQSSGNKNPSGNINNNEKFNKKKEEYSKNKLIIYNRVIEVLKEINKHSNNMEQVQRIANGLINELDKFSKIFDEIKNSSRDYYVKPENQL</sequence>
<evidence type="ECO:0000256" key="1">
    <source>
        <dbReference type="SAM" id="MobiDB-lite"/>
    </source>
</evidence>
<organism evidence="3 4">
    <name type="scientific">Smittium mucronatum</name>
    <dbReference type="NCBI Taxonomy" id="133383"/>
    <lineage>
        <taxon>Eukaryota</taxon>
        <taxon>Fungi</taxon>
        <taxon>Fungi incertae sedis</taxon>
        <taxon>Zoopagomycota</taxon>
        <taxon>Kickxellomycotina</taxon>
        <taxon>Harpellomycetes</taxon>
        <taxon>Harpellales</taxon>
        <taxon>Legeriomycetaceae</taxon>
        <taxon>Smittium</taxon>
    </lineage>
</organism>
<comment type="caution">
    <text evidence="3">The sequence shown here is derived from an EMBL/GenBank/DDBJ whole genome shotgun (WGS) entry which is preliminary data.</text>
</comment>
<feature type="signal peptide" evidence="2">
    <location>
        <begin position="1"/>
        <end position="20"/>
    </location>
</feature>
<keyword evidence="4" id="KW-1185">Reference proteome</keyword>
<gene>
    <name evidence="3" type="ORF">AYI68_g6833</name>
</gene>
<dbReference type="Proteomes" id="UP000187455">
    <property type="component" value="Unassembled WGS sequence"/>
</dbReference>
<dbReference type="AlphaFoldDB" id="A0A1R0GQF7"/>
<reference evidence="3 4" key="1">
    <citation type="journal article" date="2016" name="Mol. Biol. Evol.">
        <title>Genome-Wide Survey of Gut Fungi (Harpellales) Reveals the First Horizontally Transferred Ubiquitin Gene from a Mosquito Host.</title>
        <authorList>
            <person name="Wang Y."/>
            <person name="White M.M."/>
            <person name="Kvist S."/>
            <person name="Moncalvo J.M."/>
        </authorList>
    </citation>
    <scope>NUCLEOTIDE SEQUENCE [LARGE SCALE GENOMIC DNA]</scope>
    <source>
        <strain evidence="3 4">ALG-7-W6</strain>
    </source>
</reference>
<dbReference type="EMBL" id="LSSL01004968">
    <property type="protein sequence ID" value="OLY79106.1"/>
    <property type="molecule type" value="Genomic_DNA"/>
</dbReference>
<feature type="region of interest" description="Disordered" evidence="1">
    <location>
        <begin position="44"/>
        <end position="93"/>
    </location>
</feature>
<evidence type="ECO:0000256" key="2">
    <source>
        <dbReference type="SAM" id="SignalP"/>
    </source>
</evidence>